<feature type="compositionally biased region" description="Basic residues" evidence="6">
    <location>
        <begin position="67"/>
        <end position="83"/>
    </location>
</feature>
<evidence type="ECO:0000259" key="7">
    <source>
        <dbReference type="Pfam" id="PF13873"/>
    </source>
</evidence>
<sequence>MNKNKISRKQSQRLAEFLGKHNNLRKGKISSKFTHRDAQNLWECITNELNAIPGGLSKDWKSWKKTWKNMKRRKSKSKTKNKNKNNENKSTPAVITNGLVKESGSTGEDTSVVVKNENFFFNFDISRVKLESTDEVPPPVTVLDHTNGILETPTIINPEKNIAKVKEDNKKREEYYEEKLKYLKRSLEIQEERLALERKIVIKLDCLLNK</sequence>
<comment type="subunit">
    <text evidence="1">Self-associates forming complexes of several hundred monomers.</text>
</comment>
<comment type="function">
    <text evidence="5">Involved in transvection phenomena (= synapsis-dependent gene expression), where the synaptic pairing of chromosomes carrying genes with which zeste interacts influences the expression of these genes. Zeste binds to DNA and stimulates transcription from a nearby promoter.</text>
</comment>
<evidence type="ECO:0000256" key="3">
    <source>
        <dbReference type="ARBA" id="ARBA00023015"/>
    </source>
</evidence>
<keyword evidence="9" id="KW-1185">Reference proteome</keyword>
<proteinExistence type="predicted"/>
<keyword evidence="4" id="KW-0804">Transcription</keyword>
<evidence type="ECO:0000256" key="6">
    <source>
        <dbReference type="SAM" id="MobiDB-lite"/>
    </source>
</evidence>
<organism evidence="8 9">
    <name type="scientific">Brassicogethes aeneus</name>
    <name type="common">Rape pollen beetle</name>
    <name type="synonym">Meligethes aeneus</name>
    <dbReference type="NCBI Taxonomy" id="1431903"/>
    <lineage>
        <taxon>Eukaryota</taxon>
        <taxon>Metazoa</taxon>
        <taxon>Ecdysozoa</taxon>
        <taxon>Arthropoda</taxon>
        <taxon>Hexapoda</taxon>
        <taxon>Insecta</taxon>
        <taxon>Pterygota</taxon>
        <taxon>Neoptera</taxon>
        <taxon>Endopterygota</taxon>
        <taxon>Coleoptera</taxon>
        <taxon>Polyphaga</taxon>
        <taxon>Cucujiformia</taxon>
        <taxon>Nitidulidae</taxon>
        <taxon>Meligethinae</taxon>
        <taxon>Brassicogethes</taxon>
    </lineage>
</organism>
<gene>
    <name evidence="8" type="ORF">MELIAE_LOCUS4606</name>
</gene>
<feature type="region of interest" description="Disordered" evidence="6">
    <location>
        <begin position="67"/>
        <end position="92"/>
    </location>
</feature>
<evidence type="ECO:0000313" key="8">
    <source>
        <dbReference type="EMBL" id="CAH0552167.1"/>
    </source>
</evidence>
<feature type="domain" description="Myb/SANT-like DNA-binding" evidence="7">
    <location>
        <begin position="4"/>
        <end position="74"/>
    </location>
</feature>
<evidence type="ECO:0000313" key="9">
    <source>
        <dbReference type="Proteomes" id="UP001154078"/>
    </source>
</evidence>
<evidence type="ECO:0000256" key="2">
    <source>
        <dbReference type="ARBA" id="ARBA00016807"/>
    </source>
</evidence>
<evidence type="ECO:0000256" key="5">
    <source>
        <dbReference type="ARBA" id="ARBA00025466"/>
    </source>
</evidence>
<protein>
    <recommendedName>
        <fullName evidence="2">Regulatory protein zeste</fullName>
    </recommendedName>
</protein>
<keyword evidence="3" id="KW-0805">Transcription regulation</keyword>
<dbReference type="EMBL" id="OV121133">
    <property type="protein sequence ID" value="CAH0552167.1"/>
    <property type="molecule type" value="Genomic_DNA"/>
</dbReference>
<name>A0A9P0AZY3_BRAAE</name>
<accession>A0A9P0AZY3</accession>
<dbReference type="Proteomes" id="UP001154078">
    <property type="component" value="Chromosome 2"/>
</dbReference>
<dbReference type="AlphaFoldDB" id="A0A9P0AZY3"/>
<reference evidence="8" key="1">
    <citation type="submission" date="2021-12" db="EMBL/GenBank/DDBJ databases">
        <authorList>
            <person name="King R."/>
        </authorList>
    </citation>
    <scope>NUCLEOTIDE SEQUENCE</scope>
</reference>
<evidence type="ECO:0000256" key="1">
    <source>
        <dbReference type="ARBA" id="ARBA00011764"/>
    </source>
</evidence>
<dbReference type="InterPro" id="IPR028002">
    <property type="entry name" value="Myb_DNA-bind_5"/>
</dbReference>
<dbReference type="Pfam" id="PF13873">
    <property type="entry name" value="Myb_DNA-bind_5"/>
    <property type="match status" value="1"/>
</dbReference>
<evidence type="ECO:0000256" key="4">
    <source>
        <dbReference type="ARBA" id="ARBA00023163"/>
    </source>
</evidence>